<evidence type="ECO:0000256" key="1">
    <source>
        <dbReference type="SAM" id="Phobius"/>
    </source>
</evidence>
<keyword evidence="1" id="KW-0472">Membrane</keyword>
<dbReference type="EMBL" id="GGEC01071158">
    <property type="protein sequence ID" value="MBX51642.1"/>
    <property type="molecule type" value="Transcribed_RNA"/>
</dbReference>
<keyword evidence="1" id="KW-1133">Transmembrane helix</keyword>
<protein>
    <submittedName>
        <fullName evidence="2">Uncharacterized protein</fullName>
    </submittedName>
</protein>
<reference evidence="2" key="1">
    <citation type="submission" date="2018-02" db="EMBL/GenBank/DDBJ databases">
        <title>Rhizophora mucronata_Transcriptome.</title>
        <authorList>
            <person name="Meera S.P."/>
            <person name="Sreeshan A."/>
            <person name="Augustine A."/>
        </authorList>
    </citation>
    <scope>NUCLEOTIDE SEQUENCE</scope>
    <source>
        <tissue evidence="2">Leaf</tissue>
    </source>
</reference>
<accession>A0A2P2PAB0</accession>
<name>A0A2P2PAB0_RHIMU</name>
<feature type="transmembrane region" description="Helical" evidence="1">
    <location>
        <begin position="21"/>
        <end position="40"/>
    </location>
</feature>
<sequence>MLDFFWHKRKVSLIYAYFIKWLFYWSSDIVHVLQMAYFSTNKL</sequence>
<proteinExistence type="predicted"/>
<keyword evidence="1" id="KW-0812">Transmembrane</keyword>
<dbReference type="AlphaFoldDB" id="A0A2P2PAB0"/>
<organism evidence="2">
    <name type="scientific">Rhizophora mucronata</name>
    <name type="common">Asiatic mangrove</name>
    <dbReference type="NCBI Taxonomy" id="61149"/>
    <lineage>
        <taxon>Eukaryota</taxon>
        <taxon>Viridiplantae</taxon>
        <taxon>Streptophyta</taxon>
        <taxon>Embryophyta</taxon>
        <taxon>Tracheophyta</taxon>
        <taxon>Spermatophyta</taxon>
        <taxon>Magnoliopsida</taxon>
        <taxon>eudicotyledons</taxon>
        <taxon>Gunneridae</taxon>
        <taxon>Pentapetalae</taxon>
        <taxon>rosids</taxon>
        <taxon>fabids</taxon>
        <taxon>Malpighiales</taxon>
        <taxon>Rhizophoraceae</taxon>
        <taxon>Rhizophora</taxon>
    </lineage>
</organism>
<evidence type="ECO:0000313" key="2">
    <source>
        <dbReference type="EMBL" id="MBX51642.1"/>
    </source>
</evidence>